<dbReference type="Proteomes" id="UP000272238">
    <property type="component" value="Unassembled WGS sequence"/>
</dbReference>
<evidence type="ECO:0008006" key="3">
    <source>
        <dbReference type="Google" id="ProtNLM"/>
    </source>
</evidence>
<sequence length="124" mass="14685">MRQLLPIAEKGIYDNKNLVMTKSISAWKAYNRNVIEEAQQLGNNIEKTKNMVFPSTLPVLMFTTKEDKINEEWKTNITFYQDQLKNQKISKLIPLEGHHYLHWTQFKEMSKQVDDFIESYSNTL</sequence>
<gene>
    <name evidence="1" type="ORF">D8M03_14835</name>
</gene>
<evidence type="ECO:0000313" key="1">
    <source>
        <dbReference type="EMBL" id="RKQ13987.1"/>
    </source>
</evidence>
<dbReference type="RefSeq" id="WP_121215608.1">
    <property type="nucleotide sequence ID" value="NZ_RBZN01000051.1"/>
</dbReference>
<dbReference type="Gene3D" id="3.40.50.1820">
    <property type="entry name" value="alpha/beta hydrolase"/>
    <property type="match status" value="1"/>
</dbReference>
<dbReference type="OrthoDB" id="1817159at2"/>
<reference evidence="1 2" key="1">
    <citation type="journal article" date="2016" name="Antonie Van Leeuwenhoek">
        <title>Lysinibacillus endophyticus sp. nov., an indole-3-acetic acid producing endophytic bacterium isolated from corn root (Zea mays cv. Xinken-5).</title>
        <authorList>
            <person name="Yu J."/>
            <person name="Guan X."/>
            <person name="Liu C."/>
            <person name="Xiang W."/>
            <person name="Yu Z."/>
            <person name="Liu X."/>
            <person name="Wang G."/>
        </authorList>
    </citation>
    <scope>NUCLEOTIDE SEQUENCE [LARGE SCALE GENOMIC DNA]</scope>
    <source>
        <strain evidence="1 2">DSM 100506</strain>
    </source>
</reference>
<dbReference type="AlphaFoldDB" id="A0A494YUY3"/>
<organism evidence="1 2">
    <name type="scientific">Ureibacillus endophyticus</name>
    <dbReference type="NCBI Taxonomy" id="1978490"/>
    <lineage>
        <taxon>Bacteria</taxon>
        <taxon>Bacillati</taxon>
        <taxon>Bacillota</taxon>
        <taxon>Bacilli</taxon>
        <taxon>Bacillales</taxon>
        <taxon>Caryophanaceae</taxon>
        <taxon>Ureibacillus</taxon>
    </lineage>
</organism>
<dbReference type="InterPro" id="IPR029058">
    <property type="entry name" value="AB_hydrolase_fold"/>
</dbReference>
<evidence type="ECO:0000313" key="2">
    <source>
        <dbReference type="Proteomes" id="UP000272238"/>
    </source>
</evidence>
<protein>
    <recommendedName>
        <fullName evidence="3">Alpha/beta hydrolase</fullName>
    </recommendedName>
</protein>
<proteinExistence type="predicted"/>
<keyword evidence="2" id="KW-1185">Reference proteome</keyword>
<accession>A0A494YUY3</accession>
<dbReference type="EMBL" id="RBZN01000051">
    <property type="protein sequence ID" value="RKQ13987.1"/>
    <property type="molecule type" value="Genomic_DNA"/>
</dbReference>
<comment type="caution">
    <text evidence="1">The sequence shown here is derived from an EMBL/GenBank/DDBJ whole genome shotgun (WGS) entry which is preliminary data.</text>
</comment>
<name>A0A494YUY3_9BACL</name>